<reference evidence="1 2" key="1">
    <citation type="submission" date="2016-03" db="EMBL/GenBank/DDBJ databases">
        <title>Whole genome sequencing of Grifola frondosa 9006-11.</title>
        <authorList>
            <person name="Min B."/>
            <person name="Park H."/>
            <person name="Kim J.-G."/>
            <person name="Cho H."/>
            <person name="Oh Y.-L."/>
            <person name="Kong W.-S."/>
            <person name="Choi I.-G."/>
        </authorList>
    </citation>
    <scope>NUCLEOTIDE SEQUENCE [LARGE SCALE GENOMIC DNA]</scope>
    <source>
        <strain evidence="1 2">9006-11</strain>
    </source>
</reference>
<dbReference type="EMBL" id="LUGG01000003">
    <property type="protein sequence ID" value="OBZ77160.1"/>
    <property type="molecule type" value="Genomic_DNA"/>
</dbReference>
<gene>
    <name evidence="1" type="ORF">A0H81_03860</name>
</gene>
<proteinExistence type="predicted"/>
<name>A0A1C7MJZ4_GRIFR</name>
<evidence type="ECO:0000313" key="2">
    <source>
        <dbReference type="Proteomes" id="UP000092993"/>
    </source>
</evidence>
<accession>A0A1C7MJZ4</accession>
<organism evidence="1 2">
    <name type="scientific">Grifola frondosa</name>
    <name type="common">Maitake</name>
    <name type="synonym">Polyporus frondosus</name>
    <dbReference type="NCBI Taxonomy" id="5627"/>
    <lineage>
        <taxon>Eukaryota</taxon>
        <taxon>Fungi</taxon>
        <taxon>Dikarya</taxon>
        <taxon>Basidiomycota</taxon>
        <taxon>Agaricomycotina</taxon>
        <taxon>Agaricomycetes</taxon>
        <taxon>Polyporales</taxon>
        <taxon>Grifolaceae</taxon>
        <taxon>Grifola</taxon>
    </lineage>
</organism>
<comment type="caution">
    <text evidence="1">The sequence shown here is derived from an EMBL/GenBank/DDBJ whole genome shotgun (WGS) entry which is preliminary data.</text>
</comment>
<protein>
    <submittedName>
        <fullName evidence="1">Uncharacterized protein</fullName>
    </submittedName>
</protein>
<keyword evidence="2" id="KW-1185">Reference proteome</keyword>
<dbReference type="AlphaFoldDB" id="A0A1C7MJZ4"/>
<evidence type="ECO:0000313" key="1">
    <source>
        <dbReference type="EMBL" id="OBZ77160.1"/>
    </source>
</evidence>
<sequence>MGQSEESFKDPAARYRHQLRCNPELIHRCHTYKKKYTNWESPSDADVHLTIIFPRNQLFLHDEKSCSSI</sequence>
<dbReference type="Proteomes" id="UP000092993">
    <property type="component" value="Unassembled WGS sequence"/>
</dbReference>